<name>A0A844SU79_9BRAD</name>
<reference evidence="1 2" key="1">
    <citation type="submission" date="2019-12" db="EMBL/GenBank/DDBJ databases">
        <title>Draft genome sequences Bradyrhizobium cajani AMBPC1010, Bradyrhizobium pachyrhizi AMBPC1040 and Bradyrhizobium yuanmingense ALSPC3051, three plant growth promoting strains isolated from nodules of Cajanus cajan L. in Dominican Republic.</title>
        <authorList>
            <person name="Flores-Felix J.D."/>
            <person name="Araujo J."/>
            <person name="Diaz-Alcantara C."/>
            <person name="Gonzalez-Andres F."/>
            <person name="Velazquez E."/>
        </authorList>
    </citation>
    <scope>NUCLEOTIDE SEQUENCE [LARGE SCALE GENOMIC DNA]</scope>
    <source>
        <strain evidence="1 2">1040</strain>
    </source>
</reference>
<gene>
    <name evidence="1" type="ORF">GPL21_32650</name>
</gene>
<evidence type="ECO:0000313" key="2">
    <source>
        <dbReference type="Proteomes" id="UP000436468"/>
    </source>
</evidence>
<proteinExistence type="predicted"/>
<evidence type="ECO:0000313" key="1">
    <source>
        <dbReference type="EMBL" id="MVT69837.1"/>
    </source>
</evidence>
<protein>
    <submittedName>
        <fullName evidence="1">Uncharacterized protein</fullName>
    </submittedName>
</protein>
<dbReference type="Proteomes" id="UP000436468">
    <property type="component" value="Unassembled WGS sequence"/>
</dbReference>
<accession>A0A844SU79</accession>
<comment type="caution">
    <text evidence="1">The sequence shown here is derived from an EMBL/GenBank/DDBJ whole genome shotgun (WGS) entry which is preliminary data.</text>
</comment>
<keyword evidence="2" id="KW-1185">Reference proteome</keyword>
<dbReference type="EMBL" id="WQNF01000034">
    <property type="protein sequence ID" value="MVT69837.1"/>
    <property type="molecule type" value="Genomic_DNA"/>
</dbReference>
<sequence>MRRLDENAATFVAPLPEGDAIVMALRGAMLRAHLLKHRHNQVPGDTSG</sequence>
<organism evidence="1 2">
    <name type="scientific">Bradyrhizobium pachyrhizi</name>
    <dbReference type="NCBI Taxonomy" id="280333"/>
    <lineage>
        <taxon>Bacteria</taxon>
        <taxon>Pseudomonadati</taxon>
        <taxon>Pseudomonadota</taxon>
        <taxon>Alphaproteobacteria</taxon>
        <taxon>Hyphomicrobiales</taxon>
        <taxon>Nitrobacteraceae</taxon>
        <taxon>Bradyrhizobium</taxon>
    </lineage>
</organism>
<dbReference type="RefSeq" id="WP_157347997.1">
    <property type="nucleotide sequence ID" value="NZ_WQNF01000034.1"/>
</dbReference>
<dbReference type="AlphaFoldDB" id="A0A844SU79"/>